<keyword evidence="2" id="KW-1185">Reference proteome</keyword>
<proteinExistence type="predicted"/>
<accession>A0A3P6QHQ9</accession>
<reference evidence="1 2" key="1">
    <citation type="submission" date="2018-11" db="EMBL/GenBank/DDBJ databases">
        <authorList>
            <consortium name="Pathogen Informatics"/>
        </authorList>
    </citation>
    <scope>NUCLEOTIDE SEQUENCE [LARGE SCALE GENOMIC DNA]</scope>
</reference>
<organism evidence="1 2">
    <name type="scientific">Gongylonema pulchrum</name>
    <dbReference type="NCBI Taxonomy" id="637853"/>
    <lineage>
        <taxon>Eukaryota</taxon>
        <taxon>Metazoa</taxon>
        <taxon>Ecdysozoa</taxon>
        <taxon>Nematoda</taxon>
        <taxon>Chromadorea</taxon>
        <taxon>Rhabditida</taxon>
        <taxon>Spirurina</taxon>
        <taxon>Spiruromorpha</taxon>
        <taxon>Spiruroidea</taxon>
        <taxon>Gongylonematidae</taxon>
        <taxon>Gongylonema</taxon>
    </lineage>
</organism>
<protein>
    <submittedName>
        <fullName evidence="1">Uncharacterized protein</fullName>
    </submittedName>
</protein>
<evidence type="ECO:0000313" key="1">
    <source>
        <dbReference type="EMBL" id="VDK50836.1"/>
    </source>
</evidence>
<dbReference type="AlphaFoldDB" id="A0A3P6QHQ9"/>
<dbReference type="Proteomes" id="UP000271098">
    <property type="component" value="Unassembled WGS sequence"/>
</dbReference>
<name>A0A3P6QHQ9_9BILA</name>
<evidence type="ECO:0000313" key="2">
    <source>
        <dbReference type="Proteomes" id="UP000271098"/>
    </source>
</evidence>
<dbReference type="EMBL" id="UYRT01011606">
    <property type="protein sequence ID" value="VDK50836.1"/>
    <property type="molecule type" value="Genomic_DNA"/>
</dbReference>
<gene>
    <name evidence="1" type="ORF">GPUH_LOCUS5449</name>
</gene>
<dbReference type="OrthoDB" id="5809458at2759"/>
<sequence length="56" mass="6292">MMKAIGIGKHSREEVINIGSEDLKAISIYLGSKHYFTGFKPTRVSSVRKRPTQLSK</sequence>